<dbReference type="Proteomes" id="UP000265798">
    <property type="component" value="Unassembled WGS sequence"/>
</dbReference>
<gene>
    <name evidence="1" type="ORF">DLM75_09420</name>
</gene>
<evidence type="ECO:0000313" key="2">
    <source>
        <dbReference type="Proteomes" id="UP000265798"/>
    </source>
</evidence>
<organism evidence="1 2">
    <name type="scientific">Leptospira stimsonii</name>
    <dbReference type="NCBI Taxonomy" id="2202203"/>
    <lineage>
        <taxon>Bacteria</taxon>
        <taxon>Pseudomonadati</taxon>
        <taxon>Spirochaetota</taxon>
        <taxon>Spirochaetia</taxon>
        <taxon>Leptospirales</taxon>
        <taxon>Leptospiraceae</taxon>
        <taxon>Leptospira</taxon>
    </lineage>
</organism>
<reference evidence="2" key="1">
    <citation type="submission" date="2018-05" db="EMBL/GenBank/DDBJ databases">
        <title>Leptospira yasudae sp. nov. and Leptospira stimsonii sp. nov., two pathogenic species of the genus Leptospira isolated from environmental sources.</title>
        <authorList>
            <person name="Casanovas-Massana A."/>
            <person name="Hamond C."/>
            <person name="Santos L.A."/>
            <person name="Hacker K.P."/>
            <person name="Balassiano I."/>
            <person name="Medeiros M.A."/>
            <person name="Reis M.G."/>
            <person name="Ko A.I."/>
            <person name="Wunder E.A."/>
        </authorList>
    </citation>
    <scope>NUCLEOTIDE SEQUENCE [LARGE SCALE GENOMIC DNA]</scope>
    <source>
        <strain evidence="2">Yale</strain>
    </source>
</reference>
<name>A0A396ZAJ8_9LEPT</name>
<accession>A0A396ZAJ8</accession>
<dbReference type="AlphaFoldDB" id="A0A396ZAJ8"/>
<proteinExistence type="predicted"/>
<sequence length="62" mass="7194">MEKEILASFEEKTSKIEHRTRTRITEGAFAERLAFLEKSELPKFLRRGGLKCESRSKIKNPA</sequence>
<comment type="caution">
    <text evidence="1">The sequence shown here is derived from an EMBL/GenBank/DDBJ whole genome shotgun (WGS) entry which is preliminary data.</text>
</comment>
<protein>
    <submittedName>
        <fullName evidence="1">Uncharacterized protein</fullName>
    </submittedName>
</protein>
<evidence type="ECO:0000313" key="1">
    <source>
        <dbReference type="EMBL" id="RHX90618.1"/>
    </source>
</evidence>
<dbReference type="EMBL" id="QHCT01000002">
    <property type="protein sequence ID" value="RHX90618.1"/>
    <property type="molecule type" value="Genomic_DNA"/>
</dbReference>